<name>A0ACC1NW22_9HYPO</name>
<gene>
    <name evidence="1" type="ORF">NQ176_g639</name>
</gene>
<evidence type="ECO:0000313" key="1">
    <source>
        <dbReference type="EMBL" id="KAJ2983520.1"/>
    </source>
</evidence>
<dbReference type="Proteomes" id="UP001143910">
    <property type="component" value="Unassembled WGS sequence"/>
</dbReference>
<dbReference type="EMBL" id="JANJQO010000026">
    <property type="protein sequence ID" value="KAJ2983520.1"/>
    <property type="molecule type" value="Genomic_DNA"/>
</dbReference>
<sequence>MGFSYHNPSSTGASQHLGGQHPGEEFFEEPLFEPAMDIPLRAVPPQAQSSMAMGHPQVVNESDPSPNIDRKFGKTFVDSSVTSLRRGSQPPLPLPPPPVYSSRKQLLWWAARYAAIFTVVFLALLIVIIVFANDAVVDDDTTLEAVHARQYRNLVFYICLWLELTLVVGVFFDVLGLALPYIFRFAARYINPAHRRYWRILRFMRRPIFFLGTTIMTYIFFTVFINENPILFVNINKDPNSPYMSWDDIIADILDQVTLWVGFYFVEKVVISYVAIHYHYRRTNRTLQQTKDIHDALISLYEASIYLHPVNGEMFSREDMTIRNAKGDMQASNRSHISSYLARLGLDGYKFTSLFGNVISDAPDAHWLRPGSSYAIIERAWSNRTSAEALARRIWLSLVPQGHDGLTANDIVEVLGEARSSEAKTIFRAIDQDDTGDMSLEDFIGMVTEAGQKKHHIFRTIADMDHCINSLDWLCLCVIAAVMVLFIMLQYVPAIKAIQTTLSSLAIGLSFAVGRTINHLLTGIIFVFFDHPFDSGDIVRIRDKTDKGIVCRVKRQSLIYTIFQRLDNNSDLQLSNDELLRKTIENYTRSDINRQRIVMFIDFRTSFKDLDRLRALLDEFVTTNERDYVPGTLAVNVTSLHELNKMELAIAFTHRNNWSDDKLRSMRSNKFYCNLVATCRKIPLFKPGALLPAAGENGNPLYTTQLSPPEVAANIQKEKDRRQGLRWDDVDSKTKADLDATTASVKSPEEKAAAAAQAEQDAFEKVANTGKRSVIAATGVDIARHATGLRQTATRYEEV</sequence>
<accession>A0ACC1NW22</accession>
<organism evidence="1 2">
    <name type="scientific">Zarea fungicola</name>
    <dbReference type="NCBI Taxonomy" id="93591"/>
    <lineage>
        <taxon>Eukaryota</taxon>
        <taxon>Fungi</taxon>
        <taxon>Dikarya</taxon>
        <taxon>Ascomycota</taxon>
        <taxon>Pezizomycotina</taxon>
        <taxon>Sordariomycetes</taxon>
        <taxon>Hypocreomycetidae</taxon>
        <taxon>Hypocreales</taxon>
        <taxon>Cordycipitaceae</taxon>
        <taxon>Zarea</taxon>
    </lineage>
</organism>
<reference evidence="1" key="1">
    <citation type="submission" date="2022-08" db="EMBL/GenBank/DDBJ databases">
        <title>Genome Sequence of Lecanicillium fungicola.</title>
        <authorList>
            <person name="Buettner E."/>
        </authorList>
    </citation>
    <scope>NUCLEOTIDE SEQUENCE</scope>
    <source>
        <strain evidence="1">Babe33</strain>
    </source>
</reference>
<evidence type="ECO:0000313" key="2">
    <source>
        <dbReference type="Proteomes" id="UP001143910"/>
    </source>
</evidence>
<comment type="caution">
    <text evidence="1">The sequence shown here is derived from an EMBL/GenBank/DDBJ whole genome shotgun (WGS) entry which is preliminary data.</text>
</comment>
<keyword evidence="2" id="KW-1185">Reference proteome</keyword>
<protein>
    <submittedName>
        <fullName evidence="1">Uncharacterized protein</fullName>
    </submittedName>
</protein>
<proteinExistence type="predicted"/>